<comment type="caution">
    <text evidence="2">The sequence shown here is derived from an EMBL/GenBank/DDBJ whole genome shotgun (WGS) entry which is preliminary data.</text>
</comment>
<evidence type="ECO:0000313" key="3">
    <source>
        <dbReference type="Proteomes" id="UP000249061"/>
    </source>
</evidence>
<protein>
    <recommendedName>
        <fullName evidence="4">DUF4139 domain-containing protein</fullName>
    </recommendedName>
</protein>
<evidence type="ECO:0000256" key="1">
    <source>
        <dbReference type="SAM" id="Coils"/>
    </source>
</evidence>
<accession>A0A2W5TZU0</accession>
<keyword evidence="1" id="KW-0175">Coiled coil</keyword>
<evidence type="ECO:0000313" key="2">
    <source>
        <dbReference type="EMBL" id="PZR18763.1"/>
    </source>
</evidence>
<name>A0A2W5TZU0_9BACT</name>
<dbReference type="AlphaFoldDB" id="A0A2W5TZU0"/>
<organism evidence="2 3">
    <name type="scientific">Archangium gephyra</name>
    <dbReference type="NCBI Taxonomy" id="48"/>
    <lineage>
        <taxon>Bacteria</taxon>
        <taxon>Pseudomonadati</taxon>
        <taxon>Myxococcota</taxon>
        <taxon>Myxococcia</taxon>
        <taxon>Myxococcales</taxon>
        <taxon>Cystobacterineae</taxon>
        <taxon>Archangiaceae</taxon>
        <taxon>Archangium</taxon>
    </lineage>
</organism>
<gene>
    <name evidence="2" type="ORF">DI536_02465</name>
</gene>
<feature type="coiled-coil region" evidence="1">
    <location>
        <begin position="591"/>
        <end position="635"/>
    </location>
</feature>
<proteinExistence type="predicted"/>
<dbReference type="EMBL" id="QFQP01000001">
    <property type="protein sequence ID" value="PZR18763.1"/>
    <property type="molecule type" value="Genomic_DNA"/>
</dbReference>
<reference evidence="2 3" key="1">
    <citation type="submission" date="2017-08" db="EMBL/GenBank/DDBJ databases">
        <title>Infants hospitalized years apart are colonized by the same room-sourced microbial strains.</title>
        <authorList>
            <person name="Brooks B."/>
            <person name="Olm M.R."/>
            <person name="Firek B.A."/>
            <person name="Baker R."/>
            <person name="Thomas B.C."/>
            <person name="Morowitz M.J."/>
            <person name="Banfield J.F."/>
        </authorList>
    </citation>
    <scope>NUCLEOTIDE SEQUENCE [LARGE SCALE GENOMIC DNA]</scope>
    <source>
        <strain evidence="2">S2_003_000_R2_14</strain>
    </source>
</reference>
<dbReference type="Proteomes" id="UP000249061">
    <property type="component" value="Unassembled WGS sequence"/>
</dbReference>
<sequence>MLSGKPMHALLALLVAAAPNQSRLPLKTLVLYENGVGYFERGGAVPSGGVAEIPLEPGQLDDALKSLVIVSQQGVASVEFAPPLSAEAARAMAGLPEREQQASLSNLCRSLTGVEVEVRRASGAPVKGRVVEVSEEALERVDKEGRPVAEPTLLVFGEAGLAKVPLRLIEAVRPTGSAVGLAWNRAVGATAMQPERERLVVRGASTGGNVAVGYTTEAPVWRTTYRLVLGKKSQRLQGFVLVHNDSDEAWDGVKVTLASGRPTSFLFPLAGPRYGRREFMSPEDGLDTAPQLATKEAREHLRGQGDWGGLGMTGVGSGGGGYGMGVGGLGTRGRGSGSGAVGSSSGIVSTILEDGPTPIEPAAVSEAGDLFLYSVKEPVVLGARKSALLPIIDGATKAERVTVLDGNGGVFTGVRLENTTQLTLEGGTLAVFSDGAYSGETQLDRVKPGEVRVLRHGEDLDLEVVRSERREEGDPRKVRLVGAAGNRALEITRVDRLVHSVEFTSRTDATRTVLVELSEAKYRVTAGGEEDLRSPNQPRFGRITVEPRAAKTVDLVEEGAVVERIDAGRLSSQRLNQLLGHKLPDDARSLLVSLRNEILRAEQAQQRLTALDVELRQLEADIARTRENLAAVGKTATPDVARKLGQKLLSLEEALVKLRGDRQTTAETDSNIRRVLLSAR</sequence>
<evidence type="ECO:0008006" key="4">
    <source>
        <dbReference type="Google" id="ProtNLM"/>
    </source>
</evidence>